<keyword evidence="1" id="KW-0813">Transport</keyword>
<dbReference type="InterPro" id="IPR050107">
    <property type="entry name" value="ABC_carbohydrate_import_ATPase"/>
</dbReference>
<dbReference type="Proteomes" id="UP000283745">
    <property type="component" value="Unassembled WGS sequence"/>
</dbReference>
<keyword evidence="4 6" id="KW-0067">ATP-binding</keyword>
<accession>A0A414J561</accession>
<dbReference type="GO" id="GO:0016887">
    <property type="term" value="F:ATP hydrolysis activity"/>
    <property type="evidence" value="ECO:0007669"/>
    <property type="project" value="InterPro"/>
</dbReference>
<evidence type="ECO:0000259" key="5">
    <source>
        <dbReference type="PROSITE" id="PS50893"/>
    </source>
</evidence>
<sequence length="513" mass="56739">MADPQELFSQEENTTMADLEIKGLSKQFGGIKALSDVNFSANSGEVHALLGENGAGKSTLIKCLGACQSYDTGEIFLEGKKMTAVHPKEAMDAGIGIVFQELSLIPNISVAENLFLGIDVKNRFSISRKKIINEKTKQILKEFEIEDIHPETKVGELTLSEKQMIEIVKVVSRNTKVVVLDEATSALTTNRVEWLLKLVRKLKEEKRIIIFISHRMGEIREFCSVVTVFRNGENVGTYDLDKVENDELITTMLGRKVTGYYPEKVNTKQNRVALEVKNLSFENYLENINFQLSYGEVVGIGGLAGQGQNSLLLALSGCVKAQKGEILLDGKPVKLGNPKQAMDHGIVLVPEERATEGLVLELSIADNLLLPCLSKITRAGFIDRQKEKKLLDHAVESLSIKVGDIQNPVKSLSGGNQQKVVLAKLMMLEPKVLLLYDFTRGVDVGTKNVMFELVRDLAAQGNCILFYSTDIEELVNVCDRVLVMDGGKIRASIAWEKLTQENILRSSVGENVQ</sequence>
<comment type="caution">
    <text evidence="6">The sequence shown here is derived from an EMBL/GenBank/DDBJ whole genome shotgun (WGS) entry which is preliminary data.</text>
</comment>
<dbReference type="InterPro" id="IPR003593">
    <property type="entry name" value="AAA+_ATPase"/>
</dbReference>
<evidence type="ECO:0000256" key="2">
    <source>
        <dbReference type="ARBA" id="ARBA00022737"/>
    </source>
</evidence>
<evidence type="ECO:0000256" key="4">
    <source>
        <dbReference type="ARBA" id="ARBA00022840"/>
    </source>
</evidence>
<evidence type="ECO:0000313" key="6">
    <source>
        <dbReference type="EMBL" id="RHE39522.1"/>
    </source>
</evidence>
<reference evidence="6 7" key="1">
    <citation type="submission" date="2018-08" db="EMBL/GenBank/DDBJ databases">
        <title>A genome reference for cultivated species of the human gut microbiota.</title>
        <authorList>
            <person name="Zou Y."/>
            <person name="Xue W."/>
            <person name="Luo G."/>
        </authorList>
    </citation>
    <scope>NUCLEOTIDE SEQUENCE [LARGE SCALE GENOMIC DNA]</scope>
    <source>
        <strain evidence="6 7">AM28-23</strain>
    </source>
</reference>
<evidence type="ECO:0000256" key="1">
    <source>
        <dbReference type="ARBA" id="ARBA00022448"/>
    </source>
</evidence>
<dbReference type="CDD" id="cd03215">
    <property type="entry name" value="ABC_Carb_Monos_II"/>
    <property type="match status" value="1"/>
</dbReference>
<dbReference type="SMART" id="SM00382">
    <property type="entry name" value="AAA"/>
    <property type="match status" value="1"/>
</dbReference>
<dbReference type="Gene3D" id="3.40.50.300">
    <property type="entry name" value="P-loop containing nucleotide triphosphate hydrolases"/>
    <property type="match status" value="2"/>
</dbReference>
<dbReference type="AlphaFoldDB" id="A0A414J561"/>
<keyword evidence="2" id="KW-0677">Repeat</keyword>
<dbReference type="InterPro" id="IPR027417">
    <property type="entry name" value="P-loop_NTPase"/>
</dbReference>
<dbReference type="InterPro" id="IPR003439">
    <property type="entry name" value="ABC_transporter-like_ATP-bd"/>
</dbReference>
<feature type="domain" description="ABC transporter" evidence="5">
    <location>
        <begin position="267"/>
        <end position="511"/>
    </location>
</feature>
<dbReference type="GO" id="GO:0005524">
    <property type="term" value="F:ATP binding"/>
    <property type="evidence" value="ECO:0007669"/>
    <property type="project" value="UniProtKB-KW"/>
</dbReference>
<protein>
    <submittedName>
        <fullName evidence="6">Sugar ABC transporter ATP-binding protein</fullName>
    </submittedName>
</protein>
<proteinExistence type="predicted"/>
<name>A0A414J561_9FIRM</name>
<dbReference type="Pfam" id="PF00005">
    <property type="entry name" value="ABC_tran"/>
    <property type="match status" value="2"/>
</dbReference>
<dbReference type="PROSITE" id="PS50893">
    <property type="entry name" value="ABC_TRANSPORTER_2"/>
    <property type="match status" value="2"/>
</dbReference>
<feature type="domain" description="ABC transporter" evidence="5">
    <location>
        <begin position="19"/>
        <end position="256"/>
    </location>
</feature>
<evidence type="ECO:0000256" key="3">
    <source>
        <dbReference type="ARBA" id="ARBA00022741"/>
    </source>
</evidence>
<dbReference type="CDD" id="cd03216">
    <property type="entry name" value="ABC_Carb_Monos_I"/>
    <property type="match status" value="1"/>
</dbReference>
<keyword evidence="3" id="KW-0547">Nucleotide-binding</keyword>
<dbReference type="PANTHER" id="PTHR43790">
    <property type="entry name" value="CARBOHYDRATE TRANSPORT ATP-BINDING PROTEIN MG119-RELATED"/>
    <property type="match status" value="1"/>
</dbReference>
<organism evidence="6 7">
    <name type="scientific">Blautia obeum</name>
    <dbReference type="NCBI Taxonomy" id="40520"/>
    <lineage>
        <taxon>Bacteria</taxon>
        <taxon>Bacillati</taxon>
        <taxon>Bacillota</taxon>
        <taxon>Clostridia</taxon>
        <taxon>Lachnospirales</taxon>
        <taxon>Lachnospiraceae</taxon>
        <taxon>Blautia</taxon>
    </lineage>
</organism>
<evidence type="ECO:0000313" key="7">
    <source>
        <dbReference type="Proteomes" id="UP000283745"/>
    </source>
</evidence>
<dbReference type="EMBL" id="QSKF01000007">
    <property type="protein sequence ID" value="RHE39522.1"/>
    <property type="molecule type" value="Genomic_DNA"/>
</dbReference>
<dbReference type="InterPro" id="IPR017871">
    <property type="entry name" value="ABC_transporter-like_CS"/>
</dbReference>
<dbReference type="PANTHER" id="PTHR43790:SF9">
    <property type="entry name" value="GALACTOFURANOSE TRANSPORTER ATP-BINDING PROTEIN YTFR"/>
    <property type="match status" value="1"/>
</dbReference>
<dbReference type="SUPFAM" id="SSF52540">
    <property type="entry name" value="P-loop containing nucleoside triphosphate hydrolases"/>
    <property type="match status" value="2"/>
</dbReference>
<dbReference type="PROSITE" id="PS00211">
    <property type="entry name" value="ABC_TRANSPORTER_1"/>
    <property type="match status" value="1"/>
</dbReference>
<gene>
    <name evidence="6" type="ORF">DW740_09790</name>
</gene>